<reference evidence="2 3" key="1">
    <citation type="submission" date="2019-10" db="EMBL/GenBank/DDBJ databases">
        <title>Gracilibacillus sp. nov. isolated from rice seeds.</title>
        <authorList>
            <person name="He S."/>
        </authorList>
    </citation>
    <scope>NUCLEOTIDE SEQUENCE [LARGE SCALE GENOMIC DNA]</scope>
    <source>
        <strain evidence="2 3">TD8</strain>
    </source>
</reference>
<gene>
    <name evidence="2" type="ORF">F9U64_01670</name>
</gene>
<proteinExistence type="predicted"/>
<dbReference type="EMBL" id="WEID01000006">
    <property type="protein sequence ID" value="KAB8139126.1"/>
    <property type="molecule type" value="Genomic_DNA"/>
</dbReference>
<feature type="signal peptide" evidence="1">
    <location>
        <begin position="1"/>
        <end position="24"/>
    </location>
</feature>
<keyword evidence="3" id="KW-1185">Reference proteome</keyword>
<keyword evidence="1" id="KW-0732">Signal</keyword>
<dbReference type="Proteomes" id="UP000480246">
    <property type="component" value="Unassembled WGS sequence"/>
</dbReference>
<evidence type="ECO:0000313" key="2">
    <source>
        <dbReference type="EMBL" id="KAB8139126.1"/>
    </source>
</evidence>
<dbReference type="AlphaFoldDB" id="A0A7C8GVH0"/>
<evidence type="ECO:0000313" key="3">
    <source>
        <dbReference type="Proteomes" id="UP000480246"/>
    </source>
</evidence>
<dbReference type="RefSeq" id="WP_153401032.1">
    <property type="nucleotide sequence ID" value="NZ_ML762424.1"/>
</dbReference>
<feature type="chain" id="PRO_5028975370" description="FAD/FMN-containing dehydrogenase" evidence="1">
    <location>
        <begin position="25"/>
        <end position="63"/>
    </location>
</feature>
<name>A0A7C8GVH0_9BACI</name>
<accession>A0A7C8GVH0</accession>
<dbReference type="OrthoDB" id="2166958at2"/>
<organism evidence="2 3">
    <name type="scientific">Gracilibacillus oryzae</name>
    <dbReference type="NCBI Taxonomy" id="1672701"/>
    <lineage>
        <taxon>Bacteria</taxon>
        <taxon>Bacillati</taxon>
        <taxon>Bacillota</taxon>
        <taxon>Bacilli</taxon>
        <taxon>Bacillales</taxon>
        <taxon>Bacillaceae</taxon>
        <taxon>Gracilibacillus</taxon>
    </lineage>
</organism>
<evidence type="ECO:0000256" key="1">
    <source>
        <dbReference type="SAM" id="SignalP"/>
    </source>
</evidence>
<protein>
    <recommendedName>
        <fullName evidence="4">FAD/FMN-containing dehydrogenase</fullName>
    </recommendedName>
</protein>
<comment type="caution">
    <text evidence="2">The sequence shown here is derived from an EMBL/GenBank/DDBJ whole genome shotgun (WGS) entry which is preliminary data.</text>
</comment>
<evidence type="ECO:0008006" key="4">
    <source>
        <dbReference type="Google" id="ProtNLM"/>
    </source>
</evidence>
<sequence length="63" mass="7369">MKKKIISLLFAVTMVLGVGNVVFAHNDSGNEGWRFEEMLHLMKEMHPKMDQQDMKQMYQECHG</sequence>